<evidence type="ECO:0000313" key="1">
    <source>
        <dbReference type="EMBL" id="ACY70994.1"/>
    </source>
</evidence>
<dbReference type="EMBL" id="GU066937">
    <property type="protein sequence ID" value="ACY70994.1"/>
    <property type="molecule type" value="mRNA"/>
</dbReference>
<dbReference type="AlphaFoldDB" id="D1LUI3"/>
<organism evidence="1">
    <name type="scientific">Elaeis guineensis var. tenera</name>
    <name type="common">Oil palm</name>
    <dbReference type="NCBI Taxonomy" id="51953"/>
    <lineage>
        <taxon>Eukaryota</taxon>
        <taxon>Viridiplantae</taxon>
        <taxon>Streptophyta</taxon>
        <taxon>Embryophyta</taxon>
        <taxon>Tracheophyta</taxon>
        <taxon>Spermatophyta</taxon>
        <taxon>Magnoliopsida</taxon>
        <taxon>Liliopsida</taxon>
        <taxon>Arecaceae</taxon>
        <taxon>Arecoideae</taxon>
        <taxon>Cocoseae</taxon>
        <taxon>Elaeidinae</taxon>
        <taxon>Elaeis</taxon>
    </lineage>
</organism>
<reference evidence="1" key="2">
    <citation type="journal article" date="2012" name="Plant Mol. Biol. Rep.">
        <title>Differential Gene Expression Identified by Suppression Subtractive Hybridization During Late Ripening of Fruit in Oil Palm (Elaeis guineensis Jacq.).</title>
        <authorList>
            <person name="Al-Shanfari A.B."/>
            <person name="Abdullah S.N.A."/>
            <person name="Saud H.M."/>
            <person name="Omidvar V."/>
            <person name="Napis S."/>
        </authorList>
    </citation>
    <scope>NUCLEOTIDE SEQUENCE</scope>
    <source>
        <tissue evidence="1">17 week mesocarp</tissue>
    </source>
</reference>
<reference evidence="1" key="1">
    <citation type="submission" date="2009-10" db="EMBL/GenBank/DDBJ databases">
        <authorList>
            <person name="AL-Shanfari A.B."/>
            <person name="Abdullah S.N.A."/>
        </authorList>
    </citation>
    <scope>NUCLEOTIDE SEQUENCE</scope>
    <source>
        <tissue evidence="1">17 week mesocarp</tissue>
    </source>
</reference>
<sequence>MGTESENGGCTCGSNWSSNPFVWKRHEKSSETWREGFNECCCC</sequence>
<name>D1LUI3_ELAGV</name>
<gene>
    <name evidence="1" type="primary">MT2a</name>
</gene>
<protein>
    <submittedName>
        <fullName evidence="1">Metallothionein type 2a</fullName>
    </submittedName>
</protein>
<proteinExistence type="evidence at transcript level"/>
<accession>D1LUI3</accession>